<accession>A0A364NEC4</accession>
<feature type="transmembrane region" description="Helical" evidence="1">
    <location>
        <begin position="168"/>
        <end position="189"/>
    </location>
</feature>
<protein>
    <submittedName>
        <fullName evidence="3">Uncharacterized protein</fullName>
    </submittedName>
</protein>
<name>A0A364NEC4_STELY</name>
<sequence length="284" mass="30834">MLLNTLSTSLLTIILFSTTTLAAPTRTHCRCQIVSNTVPTPAIYTPAAAHWTPVNPSPANASPSPNAFVPAPVALDVCTSLGSELERFRHTEPELYDLYMHGSGNSDAAVAQKPIPTSVLLNRKETAHAQSSEQQSRALSPENGSRIVCFSEQQTTERFSAEFQSSFLGLWALQIIVVVTVLACVAEGVHLGKNWFQYYKEVNTSASPSSPGSNNSLRLSGAEKRLLAIPTDPQVADAVCSPGAEKKLKAYEATRYFVTQGKSGRREFIAYEDDSDDEVNRPVM</sequence>
<keyword evidence="2" id="KW-0732">Signal</keyword>
<evidence type="ECO:0000256" key="2">
    <source>
        <dbReference type="SAM" id="SignalP"/>
    </source>
</evidence>
<keyword evidence="1" id="KW-0472">Membrane</keyword>
<keyword evidence="1" id="KW-0812">Transmembrane</keyword>
<dbReference type="EMBL" id="QGDH01000009">
    <property type="protein sequence ID" value="RAR15658.1"/>
    <property type="molecule type" value="Genomic_DNA"/>
</dbReference>
<comment type="caution">
    <text evidence="3">The sequence shown here is derived from an EMBL/GenBank/DDBJ whole genome shotgun (WGS) entry which is preliminary data.</text>
</comment>
<proteinExistence type="predicted"/>
<keyword evidence="4" id="KW-1185">Reference proteome</keyword>
<reference evidence="4" key="1">
    <citation type="submission" date="2018-05" db="EMBL/GenBank/DDBJ databases">
        <title>Draft genome sequence of Stemphylium lycopersici strain CIDEFI 213.</title>
        <authorList>
            <person name="Medina R."/>
            <person name="Franco M.E.E."/>
            <person name="Lucentini C.G."/>
            <person name="Saparrat M.C.N."/>
            <person name="Balatti P.A."/>
        </authorList>
    </citation>
    <scope>NUCLEOTIDE SEQUENCE [LARGE SCALE GENOMIC DNA]</scope>
    <source>
        <strain evidence="4">CIDEFI 213</strain>
    </source>
</reference>
<organism evidence="3 4">
    <name type="scientific">Stemphylium lycopersici</name>
    <name type="common">Tomato gray leaf spot disease fungus</name>
    <name type="synonym">Thyrospora lycopersici</name>
    <dbReference type="NCBI Taxonomy" id="183478"/>
    <lineage>
        <taxon>Eukaryota</taxon>
        <taxon>Fungi</taxon>
        <taxon>Dikarya</taxon>
        <taxon>Ascomycota</taxon>
        <taxon>Pezizomycotina</taxon>
        <taxon>Dothideomycetes</taxon>
        <taxon>Pleosporomycetidae</taxon>
        <taxon>Pleosporales</taxon>
        <taxon>Pleosporineae</taxon>
        <taxon>Pleosporaceae</taxon>
        <taxon>Stemphylium</taxon>
    </lineage>
</organism>
<keyword evidence="1" id="KW-1133">Transmembrane helix</keyword>
<evidence type="ECO:0000256" key="1">
    <source>
        <dbReference type="SAM" id="Phobius"/>
    </source>
</evidence>
<evidence type="ECO:0000313" key="4">
    <source>
        <dbReference type="Proteomes" id="UP000249619"/>
    </source>
</evidence>
<dbReference type="AlphaFoldDB" id="A0A364NEC4"/>
<evidence type="ECO:0000313" key="3">
    <source>
        <dbReference type="EMBL" id="RAR15658.1"/>
    </source>
</evidence>
<gene>
    <name evidence="3" type="ORF">DDE83_000890</name>
</gene>
<dbReference type="OrthoDB" id="3936754at2759"/>
<dbReference type="Proteomes" id="UP000249619">
    <property type="component" value="Unassembled WGS sequence"/>
</dbReference>
<feature type="signal peptide" evidence="2">
    <location>
        <begin position="1"/>
        <end position="22"/>
    </location>
</feature>
<feature type="chain" id="PRO_5016578431" evidence="2">
    <location>
        <begin position="23"/>
        <end position="284"/>
    </location>
</feature>